<feature type="compositionally biased region" description="Polar residues" evidence="1">
    <location>
        <begin position="10"/>
        <end position="20"/>
    </location>
</feature>
<accession>A0A7G2FI82</accession>
<gene>
    <name evidence="2" type="ORF">AT9943_LOCUS20454</name>
</gene>
<feature type="compositionally biased region" description="Basic and acidic residues" evidence="1">
    <location>
        <begin position="23"/>
        <end position="35"/>
    </location>
</feature>
<proteinExistence type="predicted"/>
<dbReference type="EMBL" id="LR881470">
    <property type="protein sequence ID" value="CAD5333078.1"/>
    <property type="molecule type" value="Genomic_DNA"/>
</dbReference>
<evidence type="ECO:0000313" key="3">
    <source>
        <dbReference type="Proteomes" id="UP000516314"/>
    </source>
</evidence>
<dbReference type="Proteomes" id="UP000516314">
    <property type="component" value="Chromosome 5"/>
</dbReference>
<name>A0A7G2FI82_ARATH</name>
<feature type="region of interest" description="Disordered" evidence="1">
    <location>
        <begin position="1"/>
        <end position="70"/>
    </location>
</feature>
<organism evidence="2 3">
    <name type="scientific">Arabidopsis thaliana</name>
    <name type="common">Mouse-ear cress</name>
    <dbReference type="NCBI Taxonomy" id="3702"/>
    <lineage>
        <taxon>Eukaryota</taxon>
        <taxon>Viridiplantae</taxon>
        <taxon>Streptophyta</taxon>
        <taxon>Embryophyta</taxon>
        <taxon>Tracheophyta</taxon>
        <taxon>Spermatophyta</taxon>
        <taxon>Magnoliopsida</taxon>
        <taxon>eudicotyledons</taxon>
        <taxon>Gunneridae</taxon>
        <taxon>Pentapetalae</taxon>
        <taxon>rosids</taxon>
        <taxon>malvids</taxon>
        <taxon>Brassicales</taxon>
        <taxon>Brassicaceae</taxon>
        <taxon>Camelineae</taxon>
        <taxon>Arabidopsis</taxon>
    </lineage>
</organism>
<sequence length="70" mass="7891">MKRKLRVNHKNPTPSNTTTGDRCCVEPEPPHESSSPERSVITSPPLRRSFRHVKPTRKLVEEGNSSNLVS</sequence>
<reference evidence="2 3" key="1">
    <citation type="submission" date="2020-09" db="EMBL/GenBank/DDBJ databases">
        <authorList>
            <person name="Ashkenazy H."/>
        </authorList>
    </citation>
    <scope>NUCLEOTIDE SEQUENCE [LARGE SCALE GENOMIC DNA]</scope>
    <source>
        <strain evidence="3">cv. Cdm-0</strain>
    </source>
</reference>
<evidence type="ECO:0000256" key="1">
    <source>
        <dbReference type="SAM" id="MobiDB-lite"/>
    </source>
</evidence>
<feature type="compositionally biased region" description="Basic residues" evidence="1">
    <location>
        <begin position="48"/>
        <end position="57"/>
    </location>
</feature>
<protein>
    <submittedName>
        <fullName evidence="2">(thale cress) hypothetical protein</fullName>
    </submittedName>
</protein>
<evidence type="ECO:0000313" key="2">
    <source>
        <dbReference type="EMBL" id="CAD5333078.1"/>
    </source>
</evidence>
<dbReference type="AlphaFoldDB" id="A0A7G2FI82"/>